<evidence type="ECO:0000256" key="1">
    <source>
        <dbReference type="SAM" id="Phobius"/>
    </source>
</evidence>
<accession>A0A158RH00</accession>
<evidence type="ECO:0000313" key="3">
    <source>
        <dbReference type="Proteomes" id="UP000002210"/>
    </source>
</evidence>
<name>A0A158RH00_BACC3</name>
<keyword evidence="1" id="KW-0472">Membrane</keyword>
<evidence type="ECO:0000313" key="2">
    <source>
        <dbReference type="EMBL" id="ACO26240.1"/>
    </source>
</evidence>
<gene>
    <name evidence="2" type="ordered locus">BCA_1964</name>
</gene>
<dbReference type="EMBL" id="CP001407">
    <property type="protein sequence ID" value="ACO26240.1"/>
    <property type="molecule type" value="Genomic_DNA"/>
</dbReference>
<reference evidence="2 3" key="1">
    <citation type="submission" date="2009-02" db="EMBL/GenBank/DDBJ databases">
        <title>Genome sequence of Bacillus cereus 03BB102.</title>
        <authorList>
            <person name="Dodson R.J."/>
            <person name="Jackson P."/>
            <person name="Munk A.C."/>
            <person name="Brettin T."/>
            <person name="Bruce D."/>
            <person name="Detter C."/>
            <person name="Tapia R."/>
            <person name="Han C."/>
            <person name="Sutton G."/>
            <person name="Sims D."/>
        </authorList>
    </citation>
    <scope>NUCLEOTIDE SEQUENCE [LARGE SCALE GENOMIC DNA]</scope>
    <source>
        <strain evidence="2 3">03BB102</strain>
    </source>
</reference>
<feature type="transmembrane region" description="Helical" evidence="1">
    <location>
        <begin position="6"/>
        <end position="26"/>
    </location>
</feature>
<sequence length="54" mass="6179">MQNGFLFGTYNIIFTLVGLLAVRVALKSYLNQLIDLAQLSRMFFLLAFAMSMSW</sequence>
<dbReference type="KEGG" id="bcx:BCA_1964"/>
<organism evidence="2 3">
    <name type="scientific">Bacillus cereus (strain 03BB102)</name>
    <dbReference type="NCBI Taxonomy" id="572264"/>
    <lineage>
        <taxon>Bacteria</taxon>
        <taxon>Bacillati</taxon>
        <taxon>Bacillota</taxon>
        <taxon>Bacilli</taxon>
        <taxon>Bacillales</taxon>
        <taxon>Bacillaceae</taxon>
        <taxon>Bacillus</taxon>
        <taxon>Bacillus cereus group</taxon>
    </lineage>
</organism>
<proteinExistence type="predicted"/>
<dbReference type="AlphaFoldDB" id="A0A158RH00"/>
<dbReference type="Proteomes" id="UP000002210">
    <property type="component" value="Chromosome"/>
</dbReference>
<protein>
    <submittedName>
        <fullName evidence="2">Conserved domain protein</fullName>
    </submittedName>
</protein>
<keyword evidence="1" id="KW-0812">Transmembrane</keyword>
<keyword evidence="1" id="KW-1133">Transmembrane helix</keyword>